<dbReference type="SUPFAM" id="SSF48403">
    <property type="entry name" value="Ankyrin repeat"/>
    <property type="match status" value="1"/>
</dbReference>
<protein>
    <submittedName>
        <fullName evidence="3">Uncharacterized protein</fullName>
    </submittedName>
</protein>
<dbReference type="Pfam" id="PF12796">
    <property type="entry name" value="Ank_2"/>
    <property type="match status" value="1"/>
</dbReference>
<dbReference type="Gene3D" id="1.25.40.20">
    <property type="entry name" value="Ankyrin repeat-containing domain"/>
    <property type="match status" value="3"/>
</dbReference>
<proteinExistence type="predicted"/>
<dbReference type="OrthoDB" id="1434257at2759"/>
<keyword evidence="4" id="KW-1185">Reference proteome</keyword>
<dbReference type="PANTHER" id="PTHR24198">
    <property type="entry name" value="ANKYRIN REPEAT AND PROTEIN KINASE DOMAIN-CONTAINING PROTEIN"/>
    <property type="match status" value="1"/>
</dbReference>
<sequence length="664" mass="76007">MFEDTQQTTCTTIAPSGLHNDEFELYASQVEKGIRRERHLTLKRLNYIQQLREPKRIADDVEECVAKIDLPLSEDMNDSDSAILLSAIEDGNFQLIKQFLEEMKPDRRKQILTERLATRNSATFLQLAIQNECENVFREFRVCMDLKTKQEVTNSRDEAGNTALHYACLANKLSFVQSLLANFKRSDRPELILKTNQRGDNCLHLAARYSSSDIFCLLLKQLHDDKTRWQGISVMNHSNSTVGHELMEQVNSNTHTIFKQLCPMVVRQNKIKEFLFPPKLAECKATLLHSLVSNGELTEETMSYATQNLSWLFDLAKSIKLETELVWRRKVDEQYALPIYYLAALRNQTKHIKGLCDNLLSRVEADKVSKYIMSRDARQGRTAIHAAAHSNNSPVLQTFFKYLPYCNRVSFFLTKSEVGGSTPLHLAAGQADLTFKDILTSFDSNDCQQLILSKDEQDNTPILIAFVEGNIDVVNSLMSEKWVPRGMIFPLMTARNRFGWTIIHLSCIRMMGDSLTVSVLKFFKSMRVVNVNLMIHHADHNGNTVLHLAALLYRPKLVEAVLQYLKPGERKAFLAKRNKDGLMASQLCNMPEIVIVKYLQPLVNLGWSNEALIAKRDSYEFKSQTQITLRRLEKANSIAQPSGAACETEELNTWEDVDWNFDYF</sequence>
<dbReference type="Proteomes" id="UP000593567">
    <property type="component" value="Unassembled WGS sequence"/>
</dbReference>
<dbReference type="InterPro" id="IPR002110">
    <property type="entry name" value="Ankyrin_rpt"/>
</dbReference>
<name>A0A7J7K213_BUGNE</name>
<dbReference type="InterPro" id="IPR036770">
    <property type="entry name" value="Ankyrin_rpt-contain_sf"/>
</dbReference>
<evidence type="ECO:0000313" key="4">
    <source>
        <dbReference type="Proteomes" id="UP000593567"/>
    </source>
</evidence>
<dbReference type="EMBL" id="VXIV02001490">
    <property type="protein sequence ID" value="KAF6032680.1"/>
    <property type="molecule type" value="Genomic_DNA"/>
</dbReference>
<organism evidence="3 4">
    <name type="scientific">Bugula neritina</name>
    <name type="common">Brown bryozoan</name>
    <name type="synonym">Sertularia neritina</name>
    <dbReference type="NCBI Taxonomy" id="10212"/>
    <lineage>
        <taxon>Eukaryota</taxon>
        <taxon>Metazoa</taxon>
        <taxon>Spiralia</taxon>
        <taxon>Lophotrochozoa</taxon>
        <taxon>Bryozoa</taxon>
        <taxon>Gymnolaemata</taxon>
        <taxon>Cheilostomatida</taxon>
        <taxon>Flustrina</taxon>
        <taxon>Buguloidea</taxon>
        <taxon>Bugulidae</taxon>
        <taxon>Bugula</taxon>
    </lineage>
</organism>
<evidence type="ECO:0000256" key="2">
    <source>
        <dbReference type="ARBA" id="ARBA00023043"/>
    </source>
</evidence>
<dbReference type="AlphaFoldDB" id="A0A7J7K213"/>
<keyword evidence="1" id="KW-0677">Repeat</keyword>
<gene>
    <name evidence="3" type="ORF">EB796_009021</name>
</gene>
<dbReference type="SMART" id="SM00248">
    <property type="entry name" value="ANK"/>
    <property type="match status" value="8"/>
</dbReference>
<dbReference type="GO" id="GO:0005737">
    <property type="term" value="C:cytoplasm"/>
    <property type="evidence" value="ECO:0007669"/>
    <property type="project" value="TreeGrafter"/>
</dbReference>
<dbReference type="PANTHER" id="PTHR24198:SF165">
    <property type="entry name" value="ANKYRIN REPEAT-CONTAINING PROTEIN-RELATED"/>
    <property type="match status" value="1"/>
</dbReference>
<accession>A0A7J7K213</accession>
<keyword evidence="2" id="KW-0040">ANK repeat</keyword>
<comment type="caution">
    <text evidence="3">The sequence shown here is derived from an EMBL/GenBank/DDBJ whole genome shotgun (WGS) entry which is preliminary data.</text>
</comment>
<evidence type="ECO:0000313" key="3">
    <source>
        <dbReference type="EMBL" id="KAF6032680.1"/>
    </source>
</evidence>
<evidence type="ECO:0000256" key="1">
    <source>
        <dbReference type="ARBA" id="ARBA00022737"/>
    </source>
</evidence>
<reference evidence="3" key="1">
    <citation type="submission" date="2020-06" db="EMBL/GenBank/DDBJ databases">
        <title>Draft genome of Bugula neritina, a colonial animal packing powerful symbionts and potential medicines.</title>
        <authorList>
            <person name="Rayko M."/>
        </authorList>
    </citation>
    <scope>NUCLEOTIDE SEQUENCE [LARGE SCALE GENOMIC DNA]</scope>
    <source>
        <strain evidence="3">Kwan_BN1</strain>
    </source>
</reference>